<dbReference type="VEuPathDB" id="MicrosporidiaDB:CWI37_1247p0010"/>
<comment type="similarity">
    <text evidence="1">Belongs to the APC10 family.</text>
</comment>
<dbReference type="Pfam" id="PF03256">
    <property type="entry name" value="ANAPC10"/>
    <property type="match status" value="1"/>
</dbReference>
<evidence type="ECO:0000256" key="4">
    <source>
        <dbReference type="ARBA" id="ARBA00022786"/>
    </source>
</evidence>
<dbReference type="AlphaFoldDB" id="A0A4Q9KZN0"/>
<evidence type="ECO:0000313" key="7">
    <source>
        <dbReference type="EMBL" id="TBT99699.1"/>
    </source>
</evidence>
<dbReference type="GO" id="GO:0005680">
    <property type="term" value="C:anaphase-promoting complex"/>
    <property type="evidence" value="ECO:0007669"/>
    <property type="project" value="InterPro"/>
</dbReference>
<feature type="domain" description="DOC" evidence="6">
    <location>
        <begin position="1"/>
        <end position="151"/>
    </location>
</feature>
<proteinExistence type="inferred from homology"/>
<name>A0A4Q9KZN0_9MICR</name>
<keyword evidence="3" id="KW-0498">Mitosis</keyword>
<dbReference type="PANTHER" id="PTHR12936">
    <property type="entry name" value="ANAPHASE-PROMOTING COMPLEX 10"/>
    <property type="match status" value="1"/>
</dbReference>
<keyword evidence="4" id="KW-0833">Ubl conjugation pathway</keyword>
<dbReference type="InterPro" id="IPR004939">
    <property type="entry name" value="APC_su10/DOC_dom"/>
</dbReference>
<dbReference type="SUPFAM" id="SSF49785">
    <property type="entry name" value="Galactose-binding domain-like"/>
    <property type="match status" value="1"/>
</dbReference>
<dbReference type="PANTHER" id="PTHR12936:SF0">
    <property type="entry name" value="ANAPHASE-PROMOTING COMPLEX SUBUNIT 10"/>
    <property type="match status" value="1"/>
</dbReference>
<evidence type="ECO:0000256" key="2">
    <source>
        <dbReference type="ARBA" id="ARBA00022618"/>
    </source>
</evidence>
<accession>A0A4Q9KZN0</accession>
<comment type="caution">
    <text evidence="7">The sequence shown here is derived from an EMBL/GenBank/DDBJ whole genome shotgun (WGS) entry which is preliminary data.</text>
</comment>
<dbReference type="Gene3D" id="2.60.120.260">
    <property type="entry name" value="Galactose-binding domain-like"/>
    <property type="match status" value="1"/>
</dbReference>
<dbReference type="GO" id="GO:0070979">
    <property type="term" value="P:protein K11-linked ubiquitination"/>
    <property type="evidence" value="ECO:0007669"/>
    <property type="project" value="TreeGrafter"/>
</dbReference>
<evidence type="ECO:0000256" key="3">
    <source>
        <dbReference type="ARBA" id="ARBA00022776"/>
    </source>
</evidence>
<gene>
    <name evidence="7" type="ORF">CWI37_1247p0010</name>
</gene>
<sequence length="215" mass="25290">MDIRLSSFKRGHGLKELLSSETEEFWHTDDNLPHYIQISFNKRTYVETVQLLLLYSKDDSYTPEKVEVRTGTTTETMSLCTTMTFIEPEGFVNIDISSDCFILQIIFICNHQEGRDSHVRQLKEWPRIVFFAVQTRFERMPRNGWTELHRYYNEKFGCTETLEVLKKLAQSEMGKDVKSEENGERRRIATCLADTCTLTDTTEYINLRDKFLSKI</sequence>
<keyword evidence="2" id="KW-0132">Cell division</keyword>
<dbReference type="EMBL" id="PITJ01001247">
    <property type="protein sequence ID" value="TBT99699.1"/>
    <property type="molecule type" value="Genomic_DNA"/>
</dbReference>
<evidence type="ECO:0000256" key="5">
    <source>
        <dbReference type="ARBA" id="ARBA00023306"/>
    </source>
</evidence>
<reference evidence="7 8" key="1">
    <citation type="submission" date="2017-12" db="EMBL/GenBank/DDBJ databases">
        <authorList>
            <person name="Pombert J.-F."/>
            <person name="Haag K.L."/>
            <person name="Ebert D."/>
        </authorList>
    </citation>
    <scope>NUCLEOTIDE SEQUENCE [LARGE SCALE GENOMIC DNA]</scope>
    <source>
        <strain evidence="7">FI-OER-3-3</strain>
    </source>
</reference>
<dbReference type="GO" id="GO:0031145">
    <property type="term" value="P:anaphase-promoting complex-dependent catabolic process"/>
    <property type="evidence" value="ECO:0007669"/>
    <property type="project" value="InterPro"/>
</dbReference>
<protein>
    <submittedName>
        <fullName evidence="7">Subunit 10 of anaphase-promoting complex</fullName>
    </submittedName>
</protein>
<dbReference type="PROSITE" id="PS51284">
    <property type="entry name" value="DOC"/>
    <property type="match status" value="1"/>
</dbReference>
<evidence type="ECO:0000313" key="8">
    <source>
        <dbReference type="Proteomes" id="UP000292362"/>
    </source>
</evidence>
<organism evidence="7 8">
    <name type="scientific">Hamiltosporidium tvaerminnensis</name>
    <dbReference type="NCBI Taxonomy" id="1176355"/>
    <lineage>
        <taxon>Eukaryota</taxon>
        <taxon>Fungi</taxon>
        <taxon>Fungi incertae sedis</taxon>
        <taxon>Microsporidia</taxon>
        <taxon>Dubosqiidae</taxon>
        <taxon>Hamiltosporidium</taxon>
    </lineage>
</organism>
<evidence type="ECO:0000256" key="1">
    <source>
        <dbReference type="ARBA" id="ARBA00006762"/>
    </source>
</evidence>
<dbReference type="InterPro" id="IPR008979">
    <property type="entry name" value="Galactose-bd-like_sf"/>
</dbReference>
<evidence type="ECO:0000259" key="6">
    <source>
        <dbReference type="PROSITE" id="PS51284"/>
    </source>
</evidence>
<feature type="non-terminal residue" evidence="7">
    <location>
        <position position="215"/>
    </location>
</feature>
<keyword evidence="5" id="KW-0131">Cell cycle</keyword>
<dbReference type="Proteomes" id="UP000292362">
    <property type="component" value="Unassembled WGS sequence"/>
</dbReference>
<dbReference type="SMART" id="SM01337">
    <property type="entry name" value="APC10"/>
    <property type="match status" value="1"/>
</dbReference>
<dbReference type="InterPro" id="IPR016901">
    <property type="entry name" value="APC10/Doc1"/>
</dbReference>
<dbReference type="GO" id="GO:0051301">
    <property type="term" value="P:cell division"/>
    <property type="evidence" value="ECO:0007669"/>
    <property type="project" value="UniProtKB-KW"/>
</dbReference>